<dbReference type="RefSeq" id="WP_138364540.1">
    <property type="nucleotide sequence ID" value="NZ_VCEJ01000002.1"/>
</dbReference>
<dbReference type="EMBL" id="VCEJ01000002">
    <property type="protein sequence ID" value="TLV03332.1"/>
    <property type="molecule type" value="Genomic_DNA"/>
</dbReference>
<feature type="region of interest" description="Disordered" evidence="1">
    <location>
        <begin position="98"/>
        <end position="126"/>
    </location>
</feature>
<dbReference type="Proteomes" id="UP000306402">
    <property type="component" value="Unassembled WGS sequence"/>
</dbReference>
<reference evidence="2 3" key="1">
    <citation type="submission" date="2019-05" db="EMBL/GenBank/DDBJ databases">
        <authorList>
            <person name="Qu J.-H."/>
        </authorList>
    </citation>
    <scope>NUCLEOTIDE SEQUENCE [LARGE SCALE GENOMIC DNA]</scope>
    <source>
        <strain evidence="2 3">T17</strain>
    </source>
</reference>
<name>A0A5R9L417_9BACT</name>
<proteinExistence type="predicted"/>
<organism evidence="2 3">
    <name type="scientific">Dyadobacter luticola</name>
    <dbReference type="NCBI Taxonomy" id="1979387"/>
    <lineage>
        <taxon>Bacteria</taxon>
        <taxon>Pseudomonadati</taxon>
        <taxon>Bacteroidota</taxon>
        <taxon>Cytophagia</taxon>
        <taxon>Cytophagales</taxon>
        <taxon>Spirosomataceae</taxon>
        <taxon>Dyadobacter</taxon>
    </lineage>
</organism>
<evidence type="ECO:0000256" key="1">
    <source>
        <dbReference type="SAM" id="MobiDB-lite"/>
    </source>
</evidence>
<evidence type="ECO:0000313" key="2">
    <source>
        <dbReference type="EMBL" id="TLV03332.1"/>
    </source>
</evidence>
<protein>
    <submittedName>
        <fullName evidence="2">Uncharacterized protein</fullName>
    </submittedName>
</protein>
<comment type="caution">
    <text evidence="2">The sequence shown here is derived from an EMBL/GenBank/DDBJ whole genome shotgun (WGS) entry which is preliminary data.</text>
</comment>
<evidence type="ECO:0000313" key="3">
    <source>
        <dbReference type="Proteomes" id="UP000306402"/>
    </source>
</evidence>
<gene>
    <name evidence="2" type="ORF">FEN17_06890</name>
</gene>
<dbReference type="AlphaFoldDB" id="A0A5R9L417"/>
<sequence>MGNQFRNNLATPYFQGEGGISGGGFQLNSRPLFGGGTSLSDRVKLGFDTQLHLNPEVLKMMIPLWLEPVTFYGLLSSYPLPTMGSNLFPVLPAPASSPGTSATGSALPPGPPPVRSTTPVAGPDTAKSGSVGDLLGAIAGIPPVVQLREQAVRRLTGDWNRLGRGGQILLGSYAGAMALAGGTTAYITDPDARKMILGAISNRDIPLPGTPLSLKVLASDKDVNGMILTIDLGSVLSGK</sequence>
<accession>A0A5R9L417</accession>
<keyword evidence="3" id="KW-1185">Reference proteome</keyword>